<protein>
    <submittedName>
        <fullName evidence="1">Uncharacterized protein</fullName>
    </submittedName>
</protein>
<name>A0A8X6V8Q8_TRICX</name>
<dbReference type="Proteomes" id="UP000887159">
    <property type="component" value="Unassembled WGS sequence"/>
</dbReference>
<accession>A0A8X6V8Q8</accession>
<proteinExistence type="predicted"/>
<reference evidence="1" key="1">
    <citation type="submission" date="2020-08" db="EMBL/GenBank/DDBJ databases">
        <title>Multicomponent nature underlies the extraordinary mechanical properties of spider dragline silk.</title>
        <authorList>
            <person name="Kono N."/>
            <person name="Nakamura H."/>
            <person name="Mori M."/>
            <person name="Yoshida Y."/>
            <person name="Ohtoshi R."/>
            <person name="Malay A.D."/>
            <person name="Moran D.A.P."/>
            <person name="Tomita M."/>
            <person name="Numata K."/>
            <person name="Arakawa K."/>
        </authorList>
    </citation>
    <scope>NUCLEOTIDE SEQUENCE</scope>
</reference>
<dbReference type="AlphaFoldDB" id="A0A8X6V8Q8"/>
<evidence type="ECO:0000313" key="1">
    <source>
        <dbReference type="EMBL" id="GFX99047.1"/>
    </source>
</evidence>
<dbReference type="EMBL" id="BMAU01021205">
    <property type="protein sequence ID" value="GFX99047.1"/>
    <property type="molecule type" value="Genomic_DNA"/>
</dbReference>
<comment type="caution">
    <text evidence="1">The sequence shown here is derived from an EMBL/GenBank/DDBJ whole genome shotgun (WGS) entry which is preliminary data.</text>
</comment>
<sequence>MRRDSKECCDDFESDSGSETHIIIPRQKLRVISDNSDDDEVTTTTSDGVISDEFLSLGSIFSDESNSFSEVQVLRPGGRRCKMFGEETDMILRLFTANVKE</sequence>
<gene>
    <name evidence="1" type="ORF">TNCV_4809951</name>
</gene>
<organism evidence="1 2">
    <name type="scientific">Trichonephila clavipes</name>
    <name type="common">Golden silk orbweaver</name>
    <name type="synonym">Nephila clavipes</name>
    <dbReference type="NCBI Taxonomy" id="2585209"/>
    <lineage>
        <taxon>Eukaryota</taxon>
        <taxon>Metazoa</taxon>
        <taxon>Ecdysozoa</taxon>
        <taxon>Arthropoda</taxon>
        <taxon>Chelicerata</taxon>
        <taxon>Arachnida</taxon>
        <taxon>Araneae</taxon>
        <taxon>Araneomorphae</taxon>
        <taxon>Entelegynae</taxon>
        <taxon>Araneoidea</taxon>
        <taxon>Nephilidae</taxon>
        <taxon>Trichonephila</taxon>
    </lineage>
</organism>
<keyword evidence="2" id="KW-1185">Reference proteome</keyword>
<evidence type="ECO:0000313" key="2">
    <source>
        <dbReference type="Proteomes" id="UP000887159"/>
    </source>
</evidence>